<sequence length="1659" mass="186679">MNATGEIDALRNSTTPSPSSASDSSSLLLLENRIGLNNYNLRLPNIDVKDKESAPPTHSKEPKIPLNHSNGITASSSVDEKGEDNGKRCTPKPSSPRLSVSPDADKEILPLADTLIISSSVDSRIEDRRVGTIINDDEKHTTDSSITVTNFKKRQASAMENCQAHNEKEEQEPSSKCRPVRPLRTKDDQPVEDEIEEIPIPTSNRRERIPRKVKGKGVDVYNPSKEEPAEKSESPTPLHLRLRSRRIKSGKHIMTMKTEDCNDGEDKEEPRGTTQRSIGEPRLTRKPRNRGYSRVTQTSHNTKAEISPPNRRRSRSRTAELAKAQTEKMDDDFNKSIQVQTIRRRRGRSGSVRQDEEVAETANQRRPSRPTGRRRRSDPSRSSSPSLSTTTTNISTKTSLANNLTIEPSSKRRNELISTAYANVRASSTLASTVLPTRKSPRPPQPKSLEIRNSLHCSKSHSPISNPDDHHDSHSTSRSRSRSRSGSFFTHPHEHTHFKWQTEMLFDLLISVERKTDLYGFFSKPVNPDLDECPDYYDVVDINDAMCFDTMRKMIARAGSGETNDVITSIQEFKSCLNRIIKCARDYNTDEENFVRKQADLIEKRSDGIIMAMSLKWADHEKAIKEMQEKLKQEKGAREREAAKAKADEETKAEEESKAKAEKARRVAEKSNMAEEKALVPKKRGRPRKNSDDDEYEGDLKSKSAPRSRGIHKRQSSRRSVHDDGDGDGDGDDDSKGPSRRKRKRKTTYSLDNDSLGSLSESDLLPKKDDDYDSDIDHDAPIIGSGIPFCKPMLAGSTMTPCNKREDWLELCPLLARVCNEAARRSTLRKHPGAKRYEKPLSEIYIKERLEYDTPLDGYVVKTVADPQHLQGFIVTTQFTTWRKTFRWTMDTPAAMITPTDHRLHLTDRDGSLVKDLQEAVREGDSSETGFKYPRICEVSLLGGLGCGGGLLSRALSELRQLDKYDFVVMQSTKIAIPFYEKHGFIRVGAVTRFNDKEVLPEVAYRHWSEIVDGEAVEPSYMMARRLNSKGIAMPETMPIIRDATEEQRKAEIQCALKSAYELLSNALTVRIGSSAYVNSFREVLSAAREFALSADDYHLVKLIDKSLSEFTGSHFGKSKVLLRRELRNGRIETDDFVEKDMPGEMDDSLKQDEFEESSRNHDSKGISQSERSITTTPTFATANVKIIQDNAIVPNEDDEDSDDDEADVHGATSSAVATIPLDFFTCDDADFSVKIVMPEEDEDSVEEEESISEKDEDEIEEEEALFARDLAARLPVELKARRELITATDLAVQNLRSFVVSHASVKKEKVDGPGQVGMCDEIMIRIKSPDGTSFWADATVIKSCKIQKVTPHYTGRNGYFVEWEDNGRVKKEKRVLDPRNRGVGKLWCTEMDYASFAVLPTNLLDLLLIGSSVHYSDTKGKTVIGCVTKRVGGGLSRESSWRVEKGRDPRKKGRPLKGVTYEYENLTAAALREVIIITDSNTVKVRKLLKEDDKFKKKSASMDDGDKKMKCTDESKHRCKKTFVQSAEGWASFRLEEYNLLKISEDEKMRRKKIVCKIDDAIIHLSTGIGGVCKKVREIHQTLENPIAAVKREREETEQAPTSSIDTSGESPSSDLSNVKIKTSSGVEESIVEPPKKRRRVTSTNAANVRRSSRNRIP</sequence>
<keyword evidence="1" id="KW-0103">Bromodomain</keyword>
<feature type="compositionally biased region" description="Basic and acidic residues" evidence="2">
    <location>
        <begin position="1153"/>
        <end position="1165"/>
    </location>
</feature>
<dbReference type="Gene3D" id="3.40.630.30">
    <property type="match status" value="1"/>
</dbReference>
<gene>
    <name evidence="4" type="ORF">CDEB00056_LOCUS11372</name>
</gene>
<evidence type="ECO:0000313" key="4">
    <source>
        <dbReference type="EMBL" id="CAE0466520.1"/>
    </source>
</evidence>
<feature type="compositionally biased region" description="Basic residues" evidence="2">
    <location>
        <begin position="240"/>
        <end position="251"/>
    </location>
</feature>
<feature type="compositionally biased region" description="Basic and acidic residues" evidence="2">
    <location>
        <begin position="78"/>
        <end position="87"/>
    </location>
</feature>
<feature type="region of interest" description="Disordered" evidence="2">
    <location>
        <begin position="41"/>
        <end position="104"/>
    </location>
</feature>
<feature type="region of interest" description="Disordered" evidence="2">
    <location>
        <begin position="1588"/>
        <end position="1659"/>
    </location>
</feature>
<feature type="compositionally biased region" description="Basic residues" evidence="2">
    <location>
        <begin position="704"/>
        <end position="719"/>
    </location>
</feature>
<dbReference type="Gene3D" id="1.20.920.10">
    <property type="entry name" value="Bromodomain-like"/>
    <property type="match status" value="1"/>
</dbReference>
<dbReference type="InterPro" id="IPR016181">
    <property type="entry name" value="Acyl_CoA_acyltransferase"/>
</dbReference>
<feature type="compositionally biased region" description="Low complexity" evidence="2">
    <location>
        <begin position="13"/>
        <end position="25"/>
    </location>
</feature>
<feature type="region of interest" description="Disordered" evidence="2">
    <location>
        <begin position="1153"/>
        <end position="1210"/>
    </location>
</feature>
<feature type="compositionally biased region" description="Polar residues" evidence="2">
    <location>
        <begin position="67"/>
        <end position="77"/>
    </location>
</feature>
<proteinExistence type="predicted"/>
<feature type="compositionally biased region" description="Polar residues" evidence="2">
    <location>
        <begin position="1600"/>
        <end position="1628"/>
    </location>
</feature>
<feature type="region of interest" description="Disordered" evidence="2">
    <location>
        <begin position="630"/>
        <end position="772"/>
    </location>
</feature>
<feature type="compositionally biased region" description="Basic and acidic residues" evidence="2">
    <location>
        <begin position="630"/>
        <end position="679"/>
    </location>
</feature>
<accession>A0A7S3Q5X7</accession>
<name>A0A7S3Q5X7_9STRA</name>
<feature type="compositionally biased region" description="Polar residues" evidence="2">
    <location>
        <begin position="1166"/>
        <end position="1182"/>
    </location>
</feature>
<evidence type="ECO:0000256" key="1">
    <source>
        <dbReference type="ARBA" id="ARBA00023117"/>
    </source>
</evidence>
<organism evidence="4">
    <name type="scientific">Chaetoceros debilis</name>
    <dbReference type="NCBI Taxonomy" id="122233"/>
    <lineage>
        <taxon>Eukaryota</taxon>
        <taxon>Sar</taxon>
        <taxon>Stramenopiles</taxon>
        <taxon>Ochrophyta</taxon>
        <taxon>Bacillariophyta</taxon>
        <taxon>Coscinodiscophyceae</taxon>
        <taxon>Chaetocerotophycidae</taxon>
        <taxon>Chaetocerotales</taxon>
        <taxon>Chaetocerotaceae</taxon>
        <taxon>Chaetoceros</taxon>
    </lineage>
</organism>
<feature type="compositionally biased region" description="Basic residues" evidence="2">
    <location>
        <begin position="366"/>
        <end position="376"/>
    </location>
</feature>
<feature type="region of interest" description="Disordered" evidence="2">
    <location>
        <begin position="1"/>
        <end position="25"/>
    </location>
</feature>
<dbReference type="InterPro" id="IPR036427">
    <property type="entry name" value="Bromodomain-like_sf"/>
</dbReference>
<feature type="domain" description="Bromo" evidence="3">
    <location>
        <begin position="516"/>
        <end position="599"/>
    </location>
</feature>
<feature type="compositionally biased region" description="Basic and acidic residues" evidence="2">
    <location>
        <begin position="317"/>
        <end position="334"/>
    </location>
</feature>
<dbReference type="CDD" id="cd04369">
    <property type="entry name" value="Bromodomain"/>
    <property type="match status" value="1"/>
</dbReference>
<protein>
    <recommendedName>
        <fullName evidence="3">Bromo domain-containing protein</fullName>
    </recommendedName>
</protein>
<feature type="compositionally biased region" description="Low complexity" evidence="2">
    <location>
        <begin position="380"/>
        <end position="399"/>
    </location>
</feature>
<feature type="region of interest" description="Disordered" evidence="2">
    <location>
        <begin position="157"/>
        <end position="407"/>
    </location>
</feature>
<dbReference type="Pfam" id="PF00439">
    <property type="entry name" value="Bromodomain"/>
    <property type="match status" value="1"/>
</dbReference>
<dbReference type="InterPro" id="IPR001487">
    <property type="entry name" value="Bromodomain"/>
</dbReference>
<feature type="region of interest" description="Disordered" evidence="2">
    <location>
        <begin position="1241"/>
        <end position="1260"/>
    </location>
</feature>
<feature type="region of interest" description="Disordered" evidence="2">
    <location>
        <begin position="457"/>
        <end position="488"/>
    </location>
</feature>
<dbReference type="SUPFAM" id="SSF55729">
    <property type="entry name" value="Acyl-CoA N-acyltransferases (Nat)"/>
    <property type="match status" value="1"/>
</dbReference>
<dbReference type="EMBL" id="HBIO01014724">
    <property type="protein sequence ID" value="CAE0466520.1"/>
    <property type="molecule type" value="Transcribed_RNA"/>
</dbReference>
<feature type="compositionally biased region" description="Acidic residues" evidence="2">
    <location>
        <begin position="1196"/>
        <end position="1207"/>
    </location>
</feature>
<feature type="compositionally biased region" description="Low complexity" evidence="2">
    <location>
        <begin position="750"/>
        <end position="763"/>
    </location>
</feature>
<feature type="compositionally biased region" description="Basic residues" evidence="2">
    <location>
        <begin position="738"/>
        <end position="747"/>
    </location>
</feature>
<feature type="compositionally biased region" description="Basic and acidic residues" evidence="2">
    <location>
        <begin position="47"/>
        <end position="63"/>
    </location>
</feature>
<feature type="compositionally biased region" description="Basic and acidic residues" evidence="2">
    <location>
        <begin position="224"/>
        <end position="233"/>
    </location>
</feature>
<evidence type="ECO:0000259" key="3">
    <source>
        <dbReference type="Pfam" id="PF00439"/>
    </source>
</evidence>
<evidence type="ECO:0000256" key="2">
    <source>
        <dbReference type="SAM" id="MobiDB-lite"/>
    </source>
</evidence>
<feature type="compositionally biased region" description="Basic and acidic residues" evidence="2">
    <location>
        <begin position="165"/>
        <end position="175"/>
    </location>
</feature>
<dbReference type="SUPFAM" id="SSF47370">
    <property type="entry name" value="Bromodomain"/>
    <property type="match status" value="1"/>
</dbReference>
<reference evidence="4" key="1">
    <citation type="submission" date="2021-01" db="EMBL/GenBank/DDBJ databases">
        <authorList>
            <person name="Corre E."/>
            <person name="Pelletier E."/>
            <person name="Niang G."/>
            <person name="Scheremetjew M."/>
            <person name="Finn R."/>
            <person name="Kale V."/>
            <person name="Holt S."/>
            <person name="Cochrane G."/>
            <person name="Meng A."/>
            <person name="Brown T."/>
            <person name="Cohen L."/>
        </authorList>
    </citation>
    <scope>NUCLEOTIDE SEQUENCE</scope>
    <source>
        <strain evidence="4">MM31A-1</strain>
    </source>
</reference>